<comment type="caution">
    <text evidence="1">The sequence shown here is derived from an EMBL/GenBank/DDBJ whole genome shotgun (WGS) entry which is preliminary data.</text>
</comment>
<dbReference type="RefSeq" id="WP_265597289.1">
    <property type="nucleotide sequence ID" value="NZ_JMOA01000084.1"/>
</dbReference>
<dbReference type="AlphaFoldDB" id="A0A836LXN0"/>
<accession>A0A836LXN0</accession>
<gene>
    <name evidence="1" type="ORF">J572_3790</name>
</gene>
<dbReference type="EMBL" id="JMOA01000084">
    <property type="protein sequence ID" value="KCX98471.1"/>
    <property type="molecule type" value="Genomic_DNA"/>
</dbReference>
<dbReference type="Proteomes" id="UP000027309">
    <property type="component" value="Unassembled WGS sequence"/>
</dbReference>
<name>A0A836LXN0_ACIBA</name>
<reference evidence="1 2" key="1">
    <citation type="submission" date="2014-04" db="EMBL/GenBank/DDBJ databases">
        <title>Comparative genomics and transcriptomics to identify genetic mechanisms underlying the emergence of carbapenem resistant Acinetobacter baumannii (CRAb).</title>
        <authorList>
            <person name="Harris A.D."/>
            <person name="Johnson K.J."/>
            <person name="George J."/>
            <person name="Nadendla S."/>
            <person name="Daugherty S.C."/>
            <person name="Parankush S."/>
            <person name="Sadzewicz L."/>
            <person name="Tallon L."/>
            <person name="Sengamalay N."/>
            <person name="Hazen T.H."/>
            <person name="Rasko D.A."/>
        </authorList>
    </citation>
    <scope>NUCLEOTIDE SEQUENCE [LARGE SCALE GENOMIC DNA]</scope>
    <source>
        <strain evidence="1 2">1499986</strain>
    </source>
</reference>
<proteinExistence type="predicted"/>
<protein>
    <submittedName>
        <fullName evidence="1">RTX-containing domain protein</fullName>
    </submittedName>
</protein>
<evidence type="ECO:0000313" key="1">
    <source>
        <dbReference type="EMBL" id="KCX98471.1"/>
    </source>
</evidence>
<sequence length="43" mass="4389">MFTPDGTGTAPSIAVADGSYTDLAGNLVQAMYLTVQTALSLIL</sequence>
<organism evidence="1 2">
    <name type="scientific">Acinetobacter baumannii 1499986</name>
    <dbReference type="NCBI Taxonomy" id="1310673"/>
    <lineage>
        <taxon>Bacteria</taxon>
        <taxon>Pseudomonadati</taxon>
        <taxon>Pseudomonadota</taxon>
        <taxon>Gammaproteobacteria</taxon>
        <taxon>Moraxellales</taxon>
        <taxon>Moraxellaceae</taxon>
        <taxon>Acinetobacter</taxon>
        <taxon>Acinetobacter calcoaceticus/baumannii complex</taxon>
    </lineage>
</organism>
<evidence type="ECO:0000313" key="2">
    <source>
        <dbReference type="Proteomes" id="UP000027309"/>
    </source>
</evidence>